<evidence type="ECO:0000256" key="5">
    <source>
        <dbReference type="ARBA" id="ARBA00023180"/>
    </source>
</evidence>
<keyword evidence="9" id="KW-0675">Receptor</keyword>
<dbReference type="InterPro" id="IPR007110">
    <property type="entry name" value="Ig-like_dom"/>
</dbReference>
<sequence length="202" mass="23532">MKNTSIHLFVVGGAERDQDEEQRHICDSERHSMNDAGRYRCYVGKTGSPPELISNITLKVEVQNIRADPGQTVTLPCRAPRDTNIIVVEWTRPDLRTDYVLLNRDERPDPENQHSSFQNRVELVDRQMKDGDVSLILKDVTSNDTGTYECRVVQRKTNRRKRSYLKTEPINIIYLDVRGNRDTGRREETRRMEKQMETTVLD</sequence>
<reference evidence="9" key="1">
    <citation type="submission" date="2022-08" db="EMBL/GenBank/DDBJ databases">
        <title>Genome sequencing of akame (Lates japonicus).</title>
        <authorList>
            <person name="Hashiguchi Y."/>
            <person name="Takahashi H."/>
        </authorList>
    </citation>
    <scope>NUCLEOTIDE SEQUENCE</scope>
    <source>
        <strain evidence="9">Kochi</strain>
    </source>
</reference>
<proteinExistence type="predicted"/>
<dbReference type="EMBL" id="BRZM01005145">
    <property type="protein sequence ID" value="GLD61959.1"/>
    <property type="molecule type" value="Genomic_DNA"/>
</dbReference>
<evidence type="ECO:0000256" key="4">
    <source>
        <dbReference type="ARBA" id="ARBA00023157"/>
    </source>
</evidence>
<dbReference type="AlphaFoldDB" id="A0AAD3MY52"/>
<dbReference type="InterPro" id="IPR036179">
    <property type="entry name" value="Ig-like_dom_sf"/>
</dbReference>
<dbReference type="PANTHER" id="PTHR24100:SF151">
    <property type="entry name" value="ICOS LIGAND"/>
    <property type="match status" value="1"/>
</dbReference>
<evidence type="ECO:0000256" key="1">
    <source>
        <dbReference type="ARBA" id="ARBA00004370"/>
    </source>
</evidence>
<dbReference type="SMART" id="SM00409">
    <property type="entry name" value="IG"/>
    <property type="match status" value="1"/>
</dbReference>
<dbReference type="Pfam" id="PF07686">
    <property type="entry name" value="V-set"/>
    <property type="match status" value="1"/>
</dbReference>
<dbReference type="GO" id="GO:0001817">
    <property type="term" value="P:regulation of cytokine production"/>
    <property type="evidence" value="ECO:0007669"/>
    <property type="project" value="TreeGrafter"/>
</dbReference>
<keyword evidence="4" id="KW-1015">Disulfide bond</keyword>
<dbReference type="InterPro" id="IPR003599">
    <property type="entry name" value="Ig_sub"/>
</dbReference>
<evidence type="ECO:0000256" key="2">
    <source>
        <dbReference type="ARBA" id="ARBA00022729"/>
    </source>
</evidence>
<organism evidence="9 10">
    <name type="scientific">Lates japonicus</name>
    <name type="common">Japanese lates</name>
    <dbReference type="NCBI Taxonomy" id="270547"/>
    <lineage>
        <taxon>Eukaryota</taxon>
        <taxon>Metazoa</taxon>
        <taxon>Chordata</taxon>
        <taxon>Craniata</taxon>
        <taxon>Vertebrata</taxon>
        <taxon>Euteleostomi</taxon>
        <taxon>Actinopterygii</taxon>
        <taxon>Neopterygii</taxon>
        <taxon>Teleostei</taxon>
        <taxon>Neoteleostei</taxon>
        <taxon>Acanthomorphata</taxon>
        <taxon>Carangaria</taxon>
        <taxon>Carangaria incertae sedis</taxon>
        <taxon>Centropomidae</taxon>
        <taxon>Lates</taxon>
    </lineage>
</organism>
<dbReference type="SMART" id="SM00406">
    <property type="entry name" value="IGv"/>
    <property type="match status" value="1"/>
</dbReference>
<keyword evidence="5" id="KW-0325">Glycoprotein</keyword>
<dbReference type="InterPro" id="IPR050504">
    <property type="entry name" value="IgSF_BTN/MOG"/>
</dbReference>
<name>A0AAD3MY52_LATJO</name>
<dbReference type="GO" id="GO:1903037">
    <property type="term" value="P:regulation of leukocyte cell-cell adhesion"/>
    <property type="evidence" value="ECO:0007669"/>
    <property type="project" value="UniProtKB-ARBA"/>
</dbReference>
<keyword evidence="3" id="KW-0472">Membrane</keyword>
<keyword evidence="6" id="KW-0393">Immunoglobulin domain</keyword>
<keyword evidence="10" id="KW-1185">Reference proteome</keyword>
<feature type="domain" description="Ig-like" evidence="8">
    <location>
        <begin position="50"/>
        <end position="166"/>
    </location>
</feature>
<dbReference type="GO" id="GO:0050863">
    <property type="term" value="P:regulation of T cell activation"/>
    <property type="evidence" value="ECO:0007669"/>
    <property type="project" value="UniProtKB-ARBA"/>
</dbReference>
<feature type="compositionally biased region" description="Basic and acidic residues" evidence="7">
    <location>
        <begin position="181"/>
        <end position="196"/>
    </location>
</feature>
<dbReference type="FunFam" id="2.60.40.10:FF:000142">
    <property type="entry name" value="V-set domain-containing T-cell activation inhibitor 1"/>
    <property type="match status" value="1"/>
</dbReference>
<dbReference type="Gene3D" id="2.60.40.10">
    <property type="entry name" value="Immunoglobulins"/>
    <property type="match status" value="1"/>
</dbReference>
<evidence type="ECO:0000256" key="7">
    <source>
        <dbReference type="SAM" id="MobiDB-lite"/>
    </source>
</evidence>
<feature type="region of interest" description="Disordered" evidence="7">
    <location>
        <begin position="181"/>
        <end position="202"/>
    </location>
</feature>
<dbReference type="SUPFAM" id="SSF48726">
    <property type="entry name" value="Immunoglobulin"/>
    <property type="match status" value="1"/>
</dbReference>
<evidence type="ECO:0000256" key="6">
    <source>
        <dbReference type="ARBA" id="ARBA00023319"/>
    </source>
</evidence>
<dbReference type="InterPro" id="IPR013783">
    <property type="entry name" value="Ig-like_fold"/>
</dbReference>
<comment type="caution">
    <text evidence="9">The sequence shown here is derived from an EMBL/GenBank/DDBJ whole genome shotgun (WGS) entry which is preliminary data.</text>
</comment>
<gene>
    <name evidence="9" type="ORF">AKAME5_002910400</name>
</gene>
<evidence type="ECO:0000259" key="8">
    <source>
        <dbReference type="PROSITE" id="PS50835"/>
    </source>
</evidence>
<dbReference type="GO" id="GO:0009897">
    <property type="term" value="C:external side of plasma membrane"/>
    <property type="evidence" value="ECO:0007669"/>
    <property type="project" value="TreeGrafter"/>
</dbReference>
<dbReference type="InterPro" id="IPR013106">
    <property type="entry name" value="Ig_V-set"/>
</dbReference>
<evidence type="ECO:0000313" key="10">
    <source>
        <dbReference type="Proteomes" id="UP001279410"/>
    </source>
</evidence>
<dbReference type="Proteomes" id="UP001279410">
    <property type="component" value="Unassembled WGS sequence"/>
</dbReference>
<evidence type="ECO:0000313" key="9">
    <source>
        <dbReference type="EMBL" id="GLD61959.1"/>
    </source>
</evidence>
<keyword evidence="2" id="KW-0732">Signal</keyword>
<evidence type="ECO:0000256" key="3">
    <source>
        <dbReference type="ARBA" id="ARBA00023136"/>
    </source>
</evidence>
<dbReference type="GO" id="GO:0050852">
    <property type="term" value="P:T cell receptor signaling pathway"/>
    <property type="evidence" value="ECO:0007669"/>
    <property type="project" value="TreeGrafter"/>
</dbReference>
<comment type="subcellular location">
    <subcellularLocation>
        <location evidence="1">Membrane</location>
    </subcellularLocation>
</comment>
<protein>
    <submittedName>
        <fullName evidence="9">Coxsackievirus and adenovirus receptor homolog</fullName>
    </submittedName>
</protein>
<dbReference type="GO" id="GO:0005102">
    <property type="term" value="F:signaling receptor binding"/>
    <property type="evidence" value="ECO:0007669"/>
    <property type="project" value="TreeGrafter"/>
</dbReference>
<dbReference type="PROSITE" id="PS50835">
    <property type="entry name" value="IG_LIKE"/>
    <property type="match status" value="1"/>
</dbReference>
<dbReference type="PANTHER" id="PTHR24100">
    <property type="entry name" value="BUTYROPHILIN"/>
    <property type="match status" value="1"/>
</dbReference>
<accession>A0AAD3MY52</accession>